<keyword evidence="1" id="KW-1133">Transmembrane helix</keyword>
<dbReference type="PANTHER" id="PTHR38442">
    <property type="entry name" value="INNER MEMBRANE PROTEIN-RELATED"/>
    <property type="match status" value="1"/>
</dbReference>
<protein>
    <submittedName>
        <fullName evidence="2">Membrane protein</fullName>
    </submittedName>
</protein>
<dbReference type="eggNOG" id="COG2733">
    <property type="taxonomic scope" value="Bacteria"/>
</dbReference>
<evidence type="ECO:0000313" key="3">
    <source>
        <dbReference type="Proteomes" id="UP000026923"/>
    </source>
</evidence>
<feature type="transmembrane region" description="Helical" evidence="1">
    <location>
        <begin position="43"/>
        <end position="68"/>
    </location>
</feature>
<dbReference type="Pfam" id="PF04286">
    <property type="entry name" value="DUF445"/>
    <property type="match status" value="1"/>
</dbReference>
<keyword evidence="1" id="KW-0812">Transmembrane</keyword>
<proteinExistence type="predicted"/>
<comment type="caution">
    <text evidence="2">The sequence shown here is derived from an EMBL/GenBank/DDBJ whole genome shotgun (WGS) entry which is preliminary data.</text>
</comment>
<evidence type="ECO:0000313" key="2">
    <source>
        <dbReference type="EMBL" id="EWC42717.1"/>
    </source>
</evidence>
<dbReference type="Proteomes" id="UP000026923">
    <property type="component" value="Unassembled WGS sequence"/>
</dbReference>
<dbReference type="HOGENOM" id="CLU_036718_2_0_6"/>
<accession>A0A061JSM8</accession>
<evidence type="ECO:0000256" key="1">
    <source>
        <dbReference type="SAM" id="Phobius"/>
    </source>
</evidence>
<name>A0A061JSM8_STUST</name>
<dbReference type="GO" id="GO:0005886">
    <property type="term" value="C:plasma membrane"/>
    <property type="evidence" value="ECO:0007669"/>
    <property type="project" value="TreeGrafter"/>
</dbReference>
<sequence length="421" mass="46663">MRSLISAWQSPVSRMKLVAGLLLLLAALLYIVATRYEASHPAWGYVASFAEAAMVGAIADWFAVTALFRHPLGLPIPHTAIIPRSKARIGRNLSSFITTHFLATPLVLARLQELDIASRLAGWLRHPSNAEAVGRQLTGVARFGIAALHDPRVRAFAEARVIDRLRKFDLAPPLAQALRVLTDQGRHQAMLDELLLRLDSIMQDEQTRVLVADAISREIRTLRYLGLSRPVSGWSASKFVDGLSALIAEIAADPEHLIRQRFDEHVSEYIERLEQDPHYALEVGRILAQLLEHPATSAYFGNLWQELTAWLENDLASDDSRIGRRIVSLCRGLGDGLAADVSMRNWINEQLLAAVPGLLERYRGQIGAYIAQRVENWESRELVEQLEQSVGKDLQYIRINGTLVGGLVGLALHALTQLAAG</sequence>
<keyword evidence="1" id="KW-0472">Membrane</keyword>
<dbReference type="OrthoDB" id="9769590at2"/>
<dbReference type="EMBL" id="AMCZ02000002">
    <property type="protein sequence ID" value="EWC42717.1"/>
    <property type="molecule type" value="Genomic_DNA"/>
</dbReference>
<gene>
    <name evidence="2" type="ORF">B597_001935</name>
</gene>
<organism evidence="2 3">
    <name type="scientific">Stutzerimonas stutzeri KOS6</name>
    <dbReference type="NCBI Taxonomy" id="1218352"/>
    <lineage>
        <taxon>Bacteria</taxon>
        <taxon>Pseudomonadati</taxon>
        <taxon>Pseudomonadota</taxon>
        <taxon>Gammaproteobacteria</taxon>
        <taxon>Pseudomonadales</taxon>
        <taxon>Pseudomonadaceae</taxon>
        <taxon>Stutzerimonas</taxon>
    </lineage>
</organism>
<dbReference type="PANTHER" id="PTHR38442:SF1">
    <property type="entry name" value="INNER MEMBRANE PROTEIN"/>
    <property type="match status" value="1"/>
</dbReference>
<reference evidence="2 3" key="1">
    <citation type="journal article" date="2013" name="Genome Announc.">
        <title>Draft Genome of the Nitrogen-Fixing Bacterium Pseudomonas stutzeri Strain KOS6 Isolated from Industrial Hydrocarbon Sludge.</title>
        <authorList>
            <person name="Grigoryeva T.V."/>
            <person name="Laikov A.V."/>
            <person name="Naumova R.P."/>
            <person name="Manolov A.I."/>
            <person name="Larin A.K."/>
            <person name="Karpova I.Y."/>
            <person name="Semashko T.A."/>
            <person name="Alexeev D.G."/>
            <person name="Kostryukova E.S."/>
            <person name="Muller R."/>
            <person name="Govorun V.M."/>
        </authorList>
    </citation>
    <scope>NUCLEOTIDE SEQUENCE [LARGE SCALE GENOMIC DNA]</scope>
    <source>
        <strain evidence="2 3">KOS6</strain>
    </source>
</reference>
<dbReference type="AlphaFoldDB" id="A0A061JSM8"/>
<dbReference type="RefSeq" id="WP_003295795.1">
    <property type="nucleotide sequence ID" value="NZ_KK020675.1"/>
</dbReference>
<dbReference type="InterPro" id="IPR007383">
    <property type="entry name" value="DUF445"/>
</dbReference>